<dbReference type="EMBL" id="AJJU01000040">
    <property type="protein sequence ID" value="EID71673.1"/>
    <property type="molecule type" value="Genomic_DNA"/>
</dbReference>
<comment type="subcellular location">
    <subcellularLocation>
        <location evidence="1">Cell membrane</location>
        <topology evidence="1">Multi-pass membrane protein</topology>
    </subcellularLocation>
</comment>
<feature type="transmembrane region" description="Helical" evidence="8">
    <location>
        <begin position="95"/>
        <end position="111"/>
    </location>
</feature>
<dbReference type="GO" id="GO:0071555">
    <property type="term" value="P:cell wall organization"/>
    <property type="evidence" value="ECO:0007669"/>
    <property type="project" value="TreeGrafter"/>
</dbReference>
<keyword evidence="7" id="KW-0460">Magnesium</keyword>
<feature type="transmembrane region" description="Helical" evidence="8">
    <location>
        <begin position="293"/>
        <end position="310"/>
    </location>
</feature>
<feature type="transmembrane region" description="Helical" evidence="8">
    <location>
        <begin position="117"/>
        <end position="134"/>
    </location>
</feature>
<feature type="transmembrane region" description="Helical" evidence="8">
    <location>
        <begin position="65"/>
        <end position="83"/>
    </location>
</feature>
<dbReference type="AlphaFoldDB" id="I0W5K7"/>
<keyword evidence="5 8" id="KW-1133">Transmembrane helix</keyword>
<dbReference type="GO" id="GO:0044038">
    <property type="term" value="P:cell wall macromolecule biosynthetic process"/>
    <property type="evidence" value="ECO:0007669"/>
    <property type="project" value="TreeGrafter"/>
</dbReference>
<feature type="transmembrane region" description="Helical" evidence="8">
    <location>
        <begin position="222"/>
        <end position="243"/>
    </location>
</feature>
<keyword evidence="3 9" id="KW-0808">Transferase</keyword>
<comment type="cofactor">
    <cofactor evidence="7">
        <name>Mg(2+)</name>
        <dbReference type="ChEBI" id="CHEBI:18420"/>
    </cofactor>
</comment>
<evidence type="ECO:0000256" key="8">
    <source>
        <dbReference type="SAM" id="Phobius"/>
    </source>
</evidence>
<evidence type="ECO:0000256" key="5">
    <source>
        <dbReference type="ARBA" id="ARBA00022989"/>
    </source>
</evidence>
<dbReference type="STRING" id="946077.W5A_13260"/>
<dbReference type="OrthoDB" id="9783652at2"/>
<evidence type="ECO:0000313" key="9">
    <source>
        <dbReference type="EMBL" id="EID71673.1"/>
    </source>
</evidence>
<proteinExistence type="predicted"/>
<dbReference type="Pfam" id="PF00953">
    <property type="entry name" value="Glycos_transf_4"/>
    <property type="match status" value="1"/>
</dbReference>
<evidence type="ECO:0000256" key="7">
    <source>
        <dbReference type="PIRSR" id="PIRSR600715-1"/>
    </source>
</evidence>
<dbReference type="CDD" id="cd06854">
    <property type="entry name" value="GT_WbpL_WbcO_like"/>
    <property type="match status" value="1"/>
</dbReference>
<protein>
    <submittedName>
        <fullName evidence="9">Glycosyl transferase, family 4</fullName>
    </submittedName>
</protein>
<feature type="transmembrane region" description="Helical" evidence="8">
    <location>
        <begin position="6"/>
        <end position="27"/>
    </location>
</feature>
<feature type="transmembrane region" description="Helical" evidence="8">
    <location>
        <begin position="141"/>
        <end position="158"/>
    </location>
</feature>
<feature type="binding site" evidence="7">
    <location>
        <position position="135"/>
    </location>
    <ligand>
        <name>Mg(2+)</name>
        <dbReference type="ChEBI" id="CHEBI:18420"/>
    </ligand>
</feature>
<dbReference type="InterPro" id="IPR000715">
    <property type="entry name" value="Glycosyl_transferase_4"/>
</dbReference>
<keyword evidence="7" id="KW-0479">Metal-binding</keyword>
<keyword evidence="2" id="KW-1003">Cell membrane</keyword>
<dbReference type="PATRIC" id="fig|946077.3.peg.2679"/>
<dbReference type="GO" id="GO:0005886">
    <property type="term" value="C:plasma membrane"/>
    <property type="evidence" value="ECO:0007669"/>
    <property type="project" value="UniProtKB-SubCell"/>
</dbReference>
<keyword evidence="6 8" id="KW-0472">Membrane</keyword>
<evidence type="ECO:0000256" key="3">
    <source>
        <dbReference type="ARBA" id="ARBA00022679"/>
    </source>
</evidence>
<dbReference type="PANTHER" id="PTHR22926">
    <property type="entry name" value="PHOSPHO-N-ACETYLMURAMOYL-PENTAPEPTIDE-TRANSFERASE"/>
    <property type="match status" value="1"/>
</dbReference>
<reference evidence="9 10" key="1">
    <citation type="journal article" date="2012" name="J. Bacteriol.">
        <title>Genome Sequence of the Halotolerant Bacterium Imtechella halotolerans K1T.</title>
        <authorList>
            <person name="Kumar S."/>
            <person name="Vikram S."/>
            <person name="Subramanian S."/>
            <person name="Raghava G.P."/>
            <person name="Pinnaka A.K."/>
        </authorList>
    </citation>
    <scope>NUCLEOTIDE SEQUENCE [LARGE SCALE GENOMIC DNA]</scope>
    <source>
        <strain evidence="9 10">K1</strain>
    </source>
</reference>
<keyword evidence="4 8" id="KW-0812">Transmembrane</keyword>
<feature type="transmembrane region" description="Helical" evidence="8">
    <location>
        <begin position="170"/>
        <end position="186"/>
    </location>
</feature>
<dbReference type="RefSeq" id="WP_008241482.1">
    <property type="nucleotide sequence ID" value="NZ_AJJU01000040.1"/>
</dbReference>
<dbReference type="GO" id="GO:0016780">
    <property type="term" value="F:phosphotransferase activity, for other substituted phosphate groups"/>
    <property type="evidence" value="ECO:0007669"/>
    <property type="project" value="InterPro"/>
</dbReference>
<feature type="transmembrane region" description="Helical" evidence="8">
    <location>
        <begin position="193"/>
        <end position="216"/>
    </location>
</feature>
<dbReference type="GO" id="GO:0046872">
    <property type="term" value="F:metal ion binding"/>
    <property type="evidence" value="ECO:0007669"/>
    <property type="project" value="UniProtKB-KW"/>
</dbReference>
<evidence type="ECO:0000256" key="2">
    <source>
        <dbReference type="ARBA" id="ARBA00022475"/>
    </source>
</evidence>
<dbReference type="eggNOG" id="COG0472">
    <property type="taxonomic scope" value="Bacteria"/>
</dbReference>
<accession>I0W5K7</accession>
<feature type="transmembrane region" description="Helical" evidence="8">
    <location>
        <begin position="264"/>
        <end position="287"/>
    </location>
</feature>
<gene>
    <name evidence="9" type="ORF">W5A_13260</name>
</gene>
<evidence type="ECO:0000256" key="6">
    <source>
        <dbReference type="ARBA" id="ARBA00023136"/>
    </source>
</evidence>
<dbReference type="GO" id="GO:0009103">
    <property type="term" value="P:lipopolysaccharide biosynthetic process"/>
    <property type="evidence" value="ECO:0007669"/>
    <property type="project" value="TreeGrafter"/>
</dbReference>
<dbReference type="Proteomes" id="UP000005938">
    <property type="component" value="Unassembled WGS sequence"/>
</dbReference>
<evidence type="ECO:0000256" key="4">
    <source>
        <dbReference type="ARBA" id="ARBA00022692"/>
    </source>
</evidence>
<keyword evidence="10" id="KW-1185">Reference proteome</keyword>
<organism evidence="9 10">
    <name type="scientific">Imtechella halotolerans K1</name>
    <dbReference type="NCBI Taxonomy" id="946077"/>
    <lineage>
        <taxon>Bacteria</taxon>
        <taxon>Pseudomonadati</taxon>
        <taxon>Bacteroidota</taxon>
        <taxon>Flavobacteriia</taxon>
        <taxon>Flavobacteriales</taxon>
        <taxon>Flavobacteriaceae</taxon>
        <taxon>Imtechella</taxon>
    </lineage>
</organism>
<feature type="transmembrane region" description="Helical" evidence="8">
    <location>
        <begin position="39"/>
        <end position="59"/>
    </location>
</feature>
<comment type="caution">
    <text evidence="9">The sequence shown here is derived from an EMBL/GenBank/DDBJ whole genome shotgun (WGS) entry which is preliminary data.</text>
</comment>
<name>I0W5K7_9FLAO</name>
<dbReference type="PANTHER" id="PTHR22926:SF3">
    <property type="entry name" value="UNDECAPRENYL-PHOSPHATE ALPHA-N-ACETYLGLUCOSAMINYL 1-PHOSPHATE TRANSFERASE"/>
    <property type="match status" value="1"/>
</dbReference>
<sequence>MEYIGVLLLLIGTLLVYFRIANHFNIIDKPNHRSAHTEVTLRGGGIVFPVALVLFIVIHHSVPQIQIFPFVMGMLALATVSFWDDVQSLPNKVRLLVHLISVSLLLWSIGIFEMFPWFIIALLFILVIGTLNAYNFMDGINGITGLYSLVILTSLWYYSTYVNSFVETSLIMYSIAACLAFLFFNFRKRAKCFAGDIGSMSIAYWVIGLLGLLILKEEELKFVLFLAVYGVETVITIIQRLILRQNIFKAHRLHLYQMLVHEYKFPHTMVSSLYASIQLLINVLVIFWEGNSITLVVGVLSLLVLIYTLVKYKLYIKTIQRAK</sequence>
<evidence type="ECO:0000313" key="10">
    <source>
        <dbReference type="Proteomes" id="UP000005938"/>
    </source>
</evidence>
<feature type="binding site" evidence="7">
    <location>
        <position position="196"/>
    </location>
    <ligand>
        <name>Mg(2+)</name>
        <dbReference type="ChEBI" id="CHEBI:18420"/>
    </ligand>
</feature>
<evidence type="ECO:0000256" key="1">
    <source>
        <dbReference type="ARBA" id="ARBA00004651"/>
    </source>
</evidence>